<dbReference type="PROSITE" id="PS50405">
    <property type="entry name" value="GST_CTER"/>
    <property type="match status" value="1"/>
</dbReference>
<dbReference type="GO" id="GO:0004364">
    <property type="term" value="F:glutathione transferase activity"/>
    <property type="evidence" value="ECO:0007669"/>
    <property type="project" value="TreeGrafter"/>
</dbReference>
<dbReference type="InterPro" id="IPR010987">
    <property type="entry name" value="Glutathione-S-Trfase_C-like"/>
</dbReference>
<evidence type="ECO:0000313" key="3">
    <source>
        <dbReference type="EMBL" id="CAE0152938.1"/>
    </source>
</evidence>
<dbReference type="Pfam" id="PF14497">
    <property type="entry name" value="GST_C_3"/>
    <property type="match status" value="1"/>
</dbReference>
<dbReference type="AlphaFoldDB" id="A0A7S3C3A6"/>
<accession>A0A7S3C3A6</accession>
<dbReference type="SUPFAM" id="SSF52833">
    <property type="entry name" value="Thioredoxin-like"/>
    <property type="match status" value="1"/>
</dbReference>
<dbReference type="InterPro" id="IPR036282">
    <property type="entry name" value="Glutathione-S-Trfase_C_sf"/>
</dbReference>
<sequence length="226" mass="24319">MGVATGVAVAEPAPRNLKVYYGDMNFWRAEVVRIALFLGDVPFEDVRDQKKPDLKAAGKLPFGATPVLEVDGKILSQTQAIAAYCAKLAGIHPAGAWEQAKVDEVINGCTDVTMTIGKTFGLPADEKASARQALIEPNGRLTMHLGGLEKICVENGSCGYAVGGTITVADIAVWRLVGWISKGVIDGIPQQYVASTFPALSKLVAMVDTHPRVCEWKRMHPNNYKP</sequence>
<dbReference type="SFLD" id="SFLDS00019">
    <property type="entry name" value="Glutathione_Transferase_(cytos"/>
    <property type="match status" value="1"/>
</dbReference>
<evidence type="ECO:0000259" key="2">
    <source>
        <dbReference type="PROSITE" id="PS50405"/>
    </source>
</evidence>
<dbReference type="Gene3D" id="3.40.30.10">
    <property type="entry name" value="Glutaredoxin"/>
    <property type="match status" value="1"/>
</dbReference>
<dbReference type="GO" id="GO:0006749">
    <property type="term" value="P:glutathione metabolic process"/>
    <property type="evidence" value="ECO:0007669"/>
    <property type="project" value="TreeGrafter"/>
</dbReference>
<dbReference type="PROSITE" id="PS50404">
    <property type="entry name" value="GST_NTER"/>
    <property type="match status" value="1"/>
</dbReference>
<dbReference type="InterPro" id="IPR036249">
    <property type="entry name" value="Thioredoxin-like_sf"/>
</dbReference>
<proteinExistence type="predicted"/>
<dbReference type="Pfam" id="PF02798">
    <property type="entry name" value="GST_N"/>
    <property type="match status" value="1"/>
</dbReference>
<dbReference type="PANTHER" id="PTHR11571">
    <property type="entry name" value="GLUTATHIONE S-TRANSFERASE"/>
    <property type="match status" value="1"/>
</dbReference>
<dbReference type="SUPFAM" id="SSF47616">
    <property type="entry name" value="GST C-terminal domain-like"/>
    <property type="match status" value="1"/>
</dbReference>
<dbReference type="InterPro" id="IPR004046">
    <property type="entry name" value="GST_C"/>
</dbReference>
<dbReference type="InterPro" id="IPR040079">
    <property type="entry name" value="Glutathione_S-Trfase"/>
</dbReference>
<protein>
    <recommendedName>
        <fullName evidence="4">Glutathione transferase</fullName>
    </recommendedName>
</protein>
<feature type="domain" description="GST N-terminal" evidence="1">
    <location>
        <begin position="16"/>
        <end position="93"/>
    </location>
</feature>
<organism evidence="3">
    <name type="scientific">Haptolina ericina</name>
    <dbReference type="NCBI Taxonomy" id="156174"/>
    <lineage>
        <taxon>Eukaryota</taxon>
        <taxon>Haptista</taxon>
        <taxon>Haptophyta</taxon>
        <taxon>Prymnesiophyceae</taxon>
        <taxon>Prymnesiales</taxon>
        <taxon>Prymnesiaceae</taxon>
        <taxon>Haptolina</taxon>
    </lineage>
</organism>
<feature type="domain" description="GST C-terminal" evidence="2">
    <location>
        <begin position="95"/>
        <end position="226"/>
    </location>
</feature>
<gene>
    <name evidence="3" type="ORF">HERI1096_LOCUS39749</name>
</gene>
<evidence type="ECO:0008006" key="4">
    <source>
        <dbReference type="Google" id="ProtNLM"/>
    </source>
</evidence>
<dbReference type="Gene3D" id="1.20.1050.10">
    <property type="match status" value="1"/>
</dbReference>
<dbReference type="EMBL" id="HBHX01071863">
    <property type="protein sequence ID" value="CAE0152938.1"/>
    <property type="molecule type" value="Transcribed_RNA"/>
</dbReference>
<dbReference type="InterPro" id="IPR050213">
    <property type="entry name" value="GST_superfamily"/>
</dbReference>
<reference evidence="3" key="1">
    <citation type="submission" date="2021-01" db="EMBL/GenBank/DDBJ databases">
        <authorList>
            <person name="Corre E."/>
            <person name="Pelletier E."/>
            <person name="Niang G."/>
            <person name="Scheremetjew M."/>
            <person name="Finn R."/>
            <person name="Kale V."/>
            <person name="Holt S."/>
            <person name="Cochrane G."/>
            <person name="Meng A."/>
            <person name="Brown T."/>
            <person name="Cohen L."/>
        </authorList>
    </citation>
    <scope>NUCLEOTIDE SEQUENCE</scope>
    <source>
        <strain evidence="3">CCMP281</strain>
    </source>
</reference>
<name>A0A7S3C3A6_9EUKA</name>
<dbReference type="InterPro" id="IPR004045">
    <property type="entry name" value="Glutathione_S-Trfase_N"/>
</dbReference>
<dbReference type="CDD" id="cd03039">
    <property type="entry name" value="GST_N_Sigma_like"/>
    <property type="match status" value="1"/>
</dbReference>
<evidence type="ECO:0000259" key="1">
    <source>
        <dbReference type="PROSITE" id="PS50404"/>
    </source>
</evidence>